<organism evidence="8 9">
    <name type="scientific">Laceyella sediminis</name>
    <dbReference type="NCBI Taxonomy" id="573074"/>
    <lineage>
        <taxon>Bacteria</taxon>
        <taxon>Bacillati</taxon>
        <taxon>Bacillota</taxon>
        <taxon>Bacilli</taxon>
        <taxon>Bacillales</taxon>
        <taxon>Thermoactinomycetaceae</taxon>
        <taxon>Laceyella</taxon>
    </lineage>
</organism>
<dbReference type="EMBL" id="PVTZ01000012">
    <property type="protein sequence ID" value="PRZ12684.1"/>
    <property type="molecule type" value="Genomic_DNA"/>
</dbReference>
<sequence length="372" mass="43913">MKKTYAIQSYHLNVSKEYYSDGPFWGEQNAPTMVTLKPTLKCVAQCPHCEARLKDFDFPPDTKRVYTIEEYRELFKTLKSIGTQKITISGGEPLSYRYLKEMIYYASLEGLNVILNTNGWLLRKRKFKEFLECGLDQVAMSIDSPIAEVHDRLRVLPGLFERATSRMHEIRQEWGDRFVLNIRMILHRYTYQDIPQMIDLCKWLEADALSIDMIENDHEKRMFLLNEEQIHEFNKIHKDRIIKKLKHIEFESEELRENAIAQIQGMFDLTFNPASNFAQGIFWPDDRIKQKCTIPSSFMIIEGNGPVLACNPIEYTRNPIVGNILEHSIKDIWNNDAWNEFRKKKMDFCRVCPMNMSHMLIFKKQIIEHNVE</sequence>
<evidence type="ECO:0000313" key="9">
    <source>
        <dbReference type="Proteomes" id="UP000238836"/>
    </source>
</evidence>
<keyword evidence="9" id="KW-1185">Reference proteome</keyword>
<dbReference type="InterPro" id="IPR007197">
    <property type="entry name" value="rSAM"/>
</dbReference>
<dbReference type="SUPFAM" id="SSF102114">
    <property type="entry name" value="Radical SAM enzymes"/>
    <property type="match status" value="1"/>
</dbReference>
<feature type="domain" description="Radical SAM core" evidence="7">
    <location>
        <begin position="28"/>
        <end position="254"/>
    </location>
</feature>
<gene>
    <name evidence="8" type="ORF">CLV36_11281</name>
</gene>
<evidence type="ECO:0000313" key="8">
    <source>
        <dbReference type="EMBL" id="PRZ12684.1"/>
    </source>
</evidence>
<keyword evidence="2" id="KW-0004">4Fe-4S</keyword>
<dbReference type="CDD" id="cd01335">
    <property type="entry name" value="Radical_SAM"/>
    <property type="match status" value="1"/>
</dbReference>
<dbReference type="SFLD" id="SFLDS00029">
    <property type="entry name" value="Radical_SAM"/>
    <property type="match status" value="1"/>
</dbReference>
<evidence type="ECO:0000256" key="3">
    <source>
        <dbReference type="ARBA" id="ARBA00022691"/>
    </source>
</evidence>
<dbReference type="InterPro" id="IPR058240">
    <property type="entry name" value="rSAM_sf"/>
</dbReference>
<dbReference type="InterPro" id="IPR013785">
    <property type="entry name" value="Aldolase_TIM"/>
</dbReference>
<dbReference type="PANTHER" id="PTHR11228">
    <property type="entry name" value="RADICAL SAM DOMAIN PROTEIN"/>
    <property type="match status" value="1"/>
</dbReference>
<protein>
    <submittedName>
        <fullName evidence="8">MoaA/NifB/PqqE/SkfB family radical SAM enzyme</fullName>
    </submittedName>
</protein>
<dbReference type="Proteomes" id="UP000238836">
    <property type="component" value="Unassembled WGS sequence"/>
</dbReference>
<evidence type="ECO:0000256" key="6">
    <source>
        <dbReference type="ARBA" id="ARBA00023014"/>
    </source>
</evidence>
<evidence type="ECO:0000259" key="7">
    <source>
        <dbReference type="PROSITE" id="PS51918"/>
    </source>
</evidence>
<evidence type="ECO:0000256" key="5">
    <source>
        <dbReference type="ARBA" id="ARBA00023004"/>
    </source>
</evidence>
<keyword evidence="4" id="KW-0479">Metal-binding</keyword>
<keyword evidence="3" id="KW-0949">S-adenosyl-L-methionine</keyword>
<dbReference type="PIRSF" id="PIRSF037420">
    <property type="entry name" value="PQQ_syn_pqqE"/>
    <property type="match status" value="1"/>
</dbReference>
<dbReference type="Gene3D" id="3.20.20.70">
    <property type="entry name" value="Aldolase class I"/>
    <property type="match status" value="1"/>
</dbReference>
<dbReference type="SFLD" id="SFLDG01067">
    <property type="entry name" value="SPASM/twitch_domain_containing"/>
    <property type="match status" value="1"/>
</dbReference>
<evidence type="ECO:0000256" key="1">
    <source>
        <dbReference type="ARBA" id="ARBA00001966"/>
    </source>
</evidence>
<name>A0ABX5ELA8_9BACL</name>
<accession>A0ABX5ELA8</accession>
<evidence type="ECO:0000256" key="4">
    <source>
        <dbReference type="ARBA" id="ARBA00022723"/>
    </source>
</evidence>
<dbReference type="Pfam" id="PF04055">
    <property type="entry name" value="Radical_SAM"/>
    <property type="match status" value="1"/>
</dbReference>
<comment type="cofactor">
    <cofactor evidence="1">
        <name>[4Fe-4S] cluster</name>
        <dbReference type="ChEBI" id="CHEBI:49883"/>
    </cofactor>
</comment>
<keyword evidence="6" id="KW-0411">Iron-sulfur</keyword>
<comment type="caution">
    <text evidence="8">The sequence shown here is derived from an EMBL/GenBank/DDBJ whole genome shotgun (WGS) entry which is preliminary data.</text>
</comment>
<keyword evidence="5" id="KW-0408">Iron</keyword>
<dbReference type="PANTHER" id="PTHR11228:SF7">
    <property type="entry name" value="PQQA PEPTIDE CYCLASE"/>
    <property type="match status" value="1"/>
</dbReference>
<dbReference type="RefSeq" id="WP_106343026.1">
    <property type="nucleotide sequence ID" value="NZ_PVTZ01000012.1"/>
</dbReference>
<proteinExistence type="predicted"/>
<dbReference type="Pfam" id="PF13186">
    <property type="entry name" value="SPASM"/>
    <property type="match status" value="1"/>
</dbReference>
<dbReference type="PROSITE" id="PS51918">
    <property type="entry name" value="RADICAL_SAM"/>
    <property type="match status" value="1"/>
</dbReference>
<dbReference type="InterPro" id="IPR050377">
    <property type="entry name" value="Radical_SAM_PqqE_MftC-like"/>
</dbReference>
<reference evidence="8 9" key="1">
    <citation type="submission" date="2018-03" db="EMBL/GenBank/DDBJ databases">
        <title>Genomic Encyclopedia of Archaeal and Bacterial Type Strains, Phase II (KMG-II): from individual species to whole genera.</title>
        <authorList>
            <person name="Goeker M."/>
        </authorList>
    </citation>
    <scope>NUCLEOTIDE SEQUENCE [LARGE SCALE GENOMIC DNA]</scope>
    <source>
        <strain evidence="8 9">RHA1</strain>
    </source>
</reference>
<dbReference type="InterPro" id="IPR017200">
    <property type="entry name" value="PqqE-like"/>
</dbReference>
<dbReference type="InterPro" id="IPR023885">
    <property type="entry name" value="4Fe4S-binding_SPASM_dom"/>
</dbReference>
<evidence type="ECO:0000256" key="2">
    <source>
        <dbReference type="ARBA" id="ARBA00022485"/>
    </source>
</evidence>
<dbReference type="CDD" id="cd21109">
    <property type="entry name" value="SPASM"/>
    <property type="match status" value="1"/>
</dbReference>